<dbReference type="SUPFAM" id="SSF53474">
    <property type="entry name" value="alpha/beta-Hydrolases"/>
    <property type="match status" value="1"/>
</dbReference>
<dbReference type="InterPro" id="IPR029058">
    <property type="entry name" value="AB_hydrolase_fold"/>
</dbReference>
<evidence type="ECO:0000259" key="1">
    <source>
        <dbReference type="Pfam" id="PF01764"/>
    </source>
</evidence>
<reference evidence="2" key="1">
    <citation type="submission" date="2022-07" db="EMBL/GenBank/DDBJ databases">
        <title>Phylogenomic reconstructions and comparative analyses of Kickxellomycotina fungi.</title>
        <authorList>
            <person name="Reynolds N.K."/>
            <person name="Stajich J.E."/>
            <person name="Barry K."/>
            <person name="Grigoriev I.V."/>
            <person name="Crous P."/>
            <person name="Smith M.E."/>
        </authorList>
    </citation>
    <scope>NUCLEOTIDE SEQUENCE</scope>
    <source>
        <strain evidence="2">RSA 567</strain>
    </source>
</reference>
<gene>
    <name evidence="2" type="ORF">H4R34_004063</name>
</gene>
<dbReference type="Pfam" id="PF01764">
    <property type="entry name" value="Lipase_3"/>
    <property type="match status" value="1"/>
</dbReference>
<accession>A0A9W8B0Y3</accession>
<proteinExistence type="predicted"/>
<evidence type="ECO:0000313" key="2">
    <source>
        <dbReference type="EMBL" id="KAJ1976211.1"/>
    </source>
</evidence>
<feature type="domain" description="Fungal lipase-type" evidence="1">
    <location>
        <begin position="136"/>
        <end position="280"/>
    </location>
</feature>
<dbReference type="InterPro" id="IPR051218">
    <property type="entry name" value="Sec_MonoDiacylglyc_Lipase"/>
</dbReference>
<dbReference type="Proteomes" id="UP001151582">
    <property type="component" value="Unassembled WGS sequence"/>
</dbReference>
<sequence>MALRLVFQTLTHFRDIWASLSLLLLLMRFVAGLTEGQQFLNRLGMSPVYDDIVVPKLGTAFHDVSTIHQLTPKEKNWLSIWRDYASAAYGDVTQGWNCKACLKPILDTTELPVVLKNQDNTCKITLSINRQLQTIVVAFQGTQNVEGLRVDVNAFRVDWPSSGSGEKAPNAHFAGAQVHSGFFHSYKSIKLFPTVLDVYLDRCSDCSLAFVGHSLGGAQATISMADTLERRPELSPFTALYTFNAPRVGDLKFAQAVHDLGPLVIRVVNKKDFITTLPPKSGGFFHVGDEVWIKDDTMSLYCKTTRDEPENPRCSLSWPRDTYLPHIRDHSIAWGEPIGEQSWMSWKVFFSYIWKQVRPVLPGAAKTMMSASH</sequence>
<keyword evidence="3" id="KW-1185">Reference proteome</keyword>
<dbReference type="PANTHER" id="PTHR45856">
    <property type="entry name" value="ALPHA/BETA-HYDROLASES SUPERFAMILY PROTEIN"/>
    <property type="match status" value="1"/>
</dbReference>
<organism evidence="2 3">
    <name type="scientific">Dimargaris verticillata</name>
    <dbReference type="NCBI Taxonomy" id="2761393"/>
    <lineage>
        <taxon>Eukaryota</taxon>
        <taxon>Fungi</taxon>
        <taxon>Fungi incertae sedis</taxon>
        <taxon>Zoopagomycota</taxon>
        <taxon>Kickxellomycotina</taxon>
        <taxon>Dimargaritomycetes</taxon>
        <taxon>Dimargaritales</taxon>
        <taxon>Dimargaritaceae</taxon>
        <taxon>Dimargaris</taxon>
    </lineage>
</organism>
<dbReference type="OrthoDB" id="426718at2759"/>
<dbReference type="AlphaFoldDB" id="A0A9W8B0Y3"/>
<dbReference type="CDD" id="cd00519">
    <property type="entry name" value="Lipase_3"/>
    <property type="match status" value="1"/>
</dbReference>
<dbReference type="EMBL" id="JANBQB010000453">
    <property type="protein sequence ID" value="KAJ1976211.1"/>
    <property type="molecule type" value="Genomic_DNA"/>
</dbReference>
<name>A0A9W8B0Y3_9FUNG</name>
<protein>
    <recommendedName>
        <fullName evidence="1">Fungal lipase-type domain-containing protein</fullName>
    </recommendedName>
</protein>
<dbReference type="PANTHER" id="PTHR45856:SF11">
    <property type="entry name" value="FUNGAL LIPASE-LIKE DOMAIN-CONTAINING PROTEIN"/>
    <property type="match status" value="1"/>
</dbReference>
<dbReference type="GO" id="GO:0006629">
    <property type="term" value="P:lipid metabolic process"/>
    <property type="evidence" value="ECO:0007669"/>
    <property type="project" value="InterPro"/>
</dbReference>
<comment type="caution">
    <text evidence="2">The sequence shown here is derived from an EMBL/GenBank/DDBJ whole genome shotgun (WGS) entry which is preliminary data.</text>
</comment>
<dbReference type="InterPro" id="IPR002921">
    <property type="entry name" value="Fungal_lipase-type"/>
</dbReference>
<dbReference type="Gene3D" id="3.40.50.1820">
    <property type="entry name" value="alpha/beta hydrolase"/>
    <property type="match status" value="1"/>
</dbReference>
<evidence type="ECO:0000313" key="3">
    <source>
        <dbReference type="Proteomes" id="UP001151582"/>
    </source>
</evidence>